<dbReference type="SUPFAM" id="SSF55383">
    <property type="entry name" value="Copper amine oxidase, domain N"/>
    <property type="match status" value="1"/>
</dbReference>
<evidence type="ECO:0000259" key="3">
    <source>
        <dbReference type="Pfam" id="PF09992"/>
    </source>
</evidence>
<evidence type="ECO:0000259" key="2">
    <source>
        <dbReference type="Pfam" id="PF07833"/>
    </source>
</evidence>
<protein>
    <submittedName>
        <fullName evidence="4">Exopolysaccharide biosynthesis protein</fullName>
    </submittedName>
</protein>
<keyword evidence="5" id="KW-1185">Reference proteome</keyword>
<proteinExistence type="predicted"/>
<feature type="domain" description="Copper amine oxidase-like N-terminal" evidence="2">
    <location>
        <begin position="579"/>
        <end position="685"/>
    </location>
</feature>
<dbReference type="Gene3D" id="3.30.457.10">
    <property type="entry name" value="Copper amine oxidase-like, N-terminal domain"/>
    <property type="match status" value="1"/>
</dbReference>
<keyword evidence="1" id="KW-0175">Coiled coil</keyword>
<dbReference type="Pfam" id="PF07833">
    <property type="entry name" value="Cu_amine_oxidN1"/>
    <property type="match status" value="1"/>
</dbReference>
<dbReference type="RefSeq" id="WP_354368088.1">
    <property type="nucleotide sequence ID" value="NZ_JBEPMA010000005.1"/>
</dbReference>
<dbReference type="InterPro" id="IPR012854">
    <property type="entry name" value="Cu_amine_oxidase-like_N"/>
</dbReference>
<dbReference type="InterPro" id="IPR036582">
    <property type="entry name" value="Mao_N_sf"/>
</dbReference>
<organism evidence="4 5">
    <name type="scientific">Peptoniphilus olsenii</name>
    <dbReference type="NCBI Taxonomy" id="411570"/>
    <lineage>
        <taxon>Bacteria</taxon>
        <taxon>Bacillati</taxon>
        <taxon>Bacillota</taxon>
        <taxon>Tissierellia</taxon>
        <taxon>Tissierellales</taxon>
        <taxon>Peptoniphilaceae</taxon>
        <taxon>Peptoniphilus</taxon>
    </lineage>
</organism>
<evidence type="ECO:0000313" key="4">
    <source>
        <dbReference type="EMBL" id="MET3617540.1"/>
    </source>
</evidence>
<dbReference type="PANTHER" id="PTHR40446">
    <property type="entry name" value="N-ACETYLGLUCOSAMINE-1-PHOSPHODIESTER ALPHA-N-ACETYLGLUCOSAMINIDASE"/>
    <property type="match status" value="1"/>
</dbReference>
<reference evidence="4 5" key="1">
    <citation type="submission" date="2024-06" db="EMBL/GenBank/DDBJ databases">
        <title>Genomic Encyclopedia of Type Strains, Phase IV (KMG-IV): sequencing the most valuable type-strain genomes for metagenomic binning, comparative biology and taxonomic classification.</title>
        <authorList>
            <person name="Goeker M."/>
        </authorList>
    </citation>
    <scope>NUCLEOTIDE SEQUENCE [LARGE SCALE GENOMIC DNA]</scope>
    <source>
        <strain evidence="4 5">DSM 21460</strain>
    </source>
</reference>
<dbReference type="InterPro" id="IPR018711">
    <property type="entry name" value="NAGPA"/>
</dbReference>
<evidence type="ECO:0000313" key="5">
    <source>
        <dbReference type="Proteomes" id="UP001549162"/>
    </source>
</evidence>
<feature type="coiled-coil region" evidence="1">
    <location>
        <begin position="722"/>
        <end position="752"/>
    </location>
</feature>
<dbReference type="PANTHER" id="PTHR40446:SF2">
    <property type="entry name" value="N-ACETYLGLUCOSAMINE-1-PHOSPHODIESTER ALPHA-N-ACETYLGLUCOSAMINIDASE"/>
    <property type="match status" value="1"/>
</dbReference>
<accession>A0ABV2JCB3</accession>
<comment type="caution">
    <text evidence="4">The sequence shown here is derived from an EMBL/GenBank/DDBJ whole genome shotgun (WGS) entry which is preliminary data.</text>
</comment>
<evidence type="ECO:0000256" key="1">
    <source>
        <dbReference type="SAM" id="Coils"/>
    </source>
</evidence>
<gene>
    <name evidence="4" type="ORF">ABID14_001171</name>
</gene>
<feature type="domain" description="Phosphodiester glycosidase" evidence="3">
    <location>
        <begin position="245"/>
        <end position="383"/>
    </location>
</feature>
<sequence length="761" mass="84311">MVYKIKRYLLISLVLFVLITTNVFAENKLLYQEEVAPGVVRYKYEIKNGSRKAVANVIKVDLNNPHIKINTVAGKGTYTNKGTVTQMADRTNAVAMVNGDFFSMQLQGVPLGASIIDGDMKSSPAVLTDIWSFGIDTNNTAFIDMTKFIGKVTAPNGNSYPIAGLNKASYWYQPSKEYSHESKIQMYDSFWSSKSRGDKTAGEVLLSKDNIVEKIVFRKNIDTKIAEGKKVLQVSGGSERFVRDNIKVGDKLNISTNIEPNRNWKMMVGGHALLVENGTIKEYTKDVNSIGGTRARTAVGISKDGKTVYITSVEGRTKRSQGASLKELSKFMLDLGSFKAMNLDGGGSTAMVVRELGDVKRTRVINPERNSGERAVVNGLGVFNTTKNTGVIINGKIDGNTDLVVGEQTEFKLKSAWDEFLNPIDISGRNYSLSENSGGKNILNGRSYLALTPGTYTLNIKTDKQESFEKQINIKDINAYQEIFASTDNSRIKPGDALTVKVQGKLDGRKINISPRVVKYDFVDMDATIDTNTFKIKINSVGDNPKIVANVGNKTSEIKLYDKDSKIIKMQVGSSNYSVNGKALKLDSKPFIKNSRTLVPVRFIVEAMGGKVDWDDENRVVLISSGKDSIKLPINSNTMTVNGKEIAIDQPAIISSDRTFVPVRFIAESLNMIVNYDAKDREIEIISKKENKNIIEQENSNVEVDNNLQHNKQTSPEINNHNNNANKEMQNVENGIQNNKEITNNNNSLENNLTDDVMIFN</sequence>
<dbReference type="Proteomes" id="UP001549162">
    <property type="component" value="Unassembled WGS sequence"/>
</dbReference>
<dbReference type="EMBL" id="JBEPMA010000005">
    <property type="protein sequence ID" value="MET3617540.1"/>
    <property type="molecule type" value="Genomic_DNA"/>
</dbReference>
<dbReference type="Pfam" id="PF09992">
    <property type="entry name" value="NAGPA"/>
    <property type="match status" value="1"/>
</dbReference>
<name>A0ABV2JCB3_9FIRM</name>